<keyword evidence="1" id="KW-0805">Transcription regulation</keyword>
<feature type="region of interest" description="Leucine repeat II (LRII)" evidence="3">
    <location>
        <begin position="301"/>
        <end position="333"/>
    </location>
</feature>
<sequence length="514" mass="57745">MFSIEKLDFDGVPDKHSSSENFGSGLGGNISKQPQFDGEQDWGESGGINSFCSDVGFFQDDIAEEEIHREQQLQLFSQLGSLDDLYFDIVSPPLQPCHEEFSKLVDVHSDSSETAGELSVLSHPYASSFLGLSDEEAKGVELVQCLLTSAEKVSQQQFECAIKLLDQCDASSYYKGNTVQRLVYHFSEALREKIDRETGRVSLNGLGRKQLDLKDAMMSPNSTIVSFYQKVPFTQVCLFTGVQAIVENIAEAKKVHLIDLEIQGGVHCMILMEALVARHECALEHMKITAIGTKSKPKIEEAGKRLISFAESMNISFSFNVVMVADMLDLNEGLFVLDDEEAVVVYSIYLLTRMITWPDRLECLMRLMRNINPSVIVVTELEANHNSPVFVNRFIETLFFYAAFFDSMEDCMSDDEPNRTISESLYFIPAIRNIVAAEGEERTIRQVNINVWRTFFTRFGMVEMSLSKSALYQAELMLKNFACGSSCTLELDGKSLLIGWKGTPIESLSAWKFQ</sequence>
<proteinExistence type="inferred from homology"/>
<dbReference type="Proteomes" id="UP001642360">
    <property type="component" value="Unassembled WGS sequence"/>
</dbReference>
<dbReference type="EMBL" id="CAUOFW020002301">
    <property type="protein sequence ID" value="CAK9152824.1"/>
    <property type="molecule type" value="Genomic_DNA"/>
</dbReference>
<keyword evidence="2" id="KW-0804">Transcription</keyword>
<comment type="caution">
    <text evidence="3">Lacks conserved residue(s) required for the propagation of feature annotation.</text>
</comment>
<dbReference type="Pfam" id="PF03514">
    <property type="entry name" value="GRAS"/>
    <property type="match status" value="1"/>
</dbReference>
<evidence type="ECO:0000256" key="4">
    <source>
        <dbReference type="SAM" id="MobiDB-lite"/>
    </source>
</evidence>
<comment type="similarity">
    <text evidence="3">Belongs to the GRAS family.</text>
</comment>
<organism evidence="5 6">
    <name type="scientific">Ilex paraguariensis</name>
    <name type="common">yerba mate</name>
    <dbReference type="NCBI Taxonomy" id="185542"/>
    <lineage>
        <taxon>Eukaryota</taxon>
        <taxon>Viridiplantae</taxon>
        <taxon>Streptophyta</taxon>
        <taxon>Embryophyta</taxon>
        <taxon>Tracheophyta</taxon>
        <taxon>Spermatophyta</taxon>
        <taxon>Magnoliopsida</taxon>
        <taxon>eudicotyledons</taxon>
        <taxon>Gunneridae</taxon>
        <taxon>Pentapetalae</taxon>
        <taxon>asterids</taxon>
        <taxon>campanulids</taxon>
        <taxon>Aquifoliales</taxon>
        <taxon>Aquifoliaceae</taxon>
        <taxon>Ilex</taxon>
    </lineage>
</organism>
<dbReference type="InterPro" id="IPR005202">
    <property type="entry name" value="TF_GRAS"/>
</dbReference>
<dbReference type="PROSITE" id="PS50985">
    <property type="entry name" value="GRAS"/>
    <property type="match status" value="1"/>
</dbReference>
<dbReference type="AlphaFoldDB" id="A0ABC8S6N8"/>
<evidence type="ECO:0000256" key="2">
    <source>
        <dbReference type="ARBA" id="ARBA00023163"/>
    </source>
</evidence>
<protein>
    <submittedName>
        <fullName evidence="5">Uncharacterized protein</fullName>
    </submittedName>
</protein>
<comment type="caution">
    <text evidence="5">The sequence shown here is derived from an EMBL/GenBank/DDBJ whole genome shotgun (WGS) entry which is preliminary data.</text>
</comment>
<evidence type="ECO:0000313" key="5">
    <source>
        <dbReference type="EMBL" id="CAK9152824.1"/>
    </source>
</evidence>
<gene>
    <name evidence="5" type="ORF">ILEXP_LOCUS21056</name>
</gene>
<feature type="region of interest" description="SAW" evidence="3">
    <location>
        <begin position="436"/>
        <end position="512"/>
    </location>
</feature>
<evidence type="ECO:0000313" key="6">
    <source>
        <dbReference type="Proteomes" id="UP001642360"/>
    </source>
</evidence>
<keyword evidence="6" id="KW-1185">Reference proteome</keyword>
<feature type="compositionally biased region" description="Basic and acidic residues" evidence="4">
    <location>
        <begin position="1"/>
        <end position="18"/>
    </location>
</feature>
<feature type="region of interest" description="Disordered" evidence="4">
    <location>
        <begin position="1"/>
        <end position="29"/>
    </location>
</feature>
<accession>A0ABC8S6N8</accession>
<evidence type="ECO:0000256" key="3">
    <source>
        <dbReference type="PROSITE-ProRule" id="PRU01191"/>
    </source>
</evidence>
<reference evidence="5 6" key="1">
    <citation type="submission" date="2024-02" db="EMBL/GenBank/DDBJ databases">
        <authorList>
            <person name="Vignale AGUSTIN F."/>
            <person name="Sosa J E."/>
            <person name="Modenutti C."/>
        </authorList>
    </citation>
    <scope>NUCLEOTIDE SEQUENCE [LARGE SCALE GENOMIC DNA]</scope>
</reference>
<evidence type="ECO:0000256" key="1">
    <source>
        <dbReference type="ARBA" id="ARBA00023015"/>
    </source>
</evidence>
<dbReference type="PANTHER" id="PTHR31636">
    <property type="entry name" value="OSJNBA0084A10.13 PROTEIN-RELATED"/>
    <property type="match status" value="1"/>
</dbReference>
<name>A0ABC8S6N8_9AQUA</name>